<protein>
    <submittedName>
        <fullName evidence="9">ABC transporter permease</fullName>
    </submittedName>
</protein>
<dbReference type="InterPro" id="IPR035906">
    <property type="entry name" value="MetI-like_sf"/>
</dbReference>
<evidence type="ECO:0000256" key="2">
    <source>
        <dbReference type="ARBA" id="ARBA00022448"/>
    </source>
</evidence>
<dbReference type="GO" id="GO:0005886">
    <property type="term" value="C:plasma membrane"/>
    <property type="evidence" value="ECO:0007669"/>
    <property type="project" value="UniProtKB-SubCell"/>
</dbReference>
<dbReference type="OrthoDB" id="3810889at2"/>
<evidence type="ECO:0000313" key="10">
    <source>
        <dbReference type="Proteomes" id="UP000179627"/>
    </source>
</evidence>
<feature type="transmembrane region" description="Helical" evidence="7">
    <location>
        <begin position="129"/>
        <end position="149"/>
    </location>
</feature>
<comment type="similarity">
    <text evidence="7">Belongs to the binding-protein-dependent transport system permease family.</text>
</comment>
<keyword evidence="4 7" id="KW-0812">Transmembrane</keyword>
<evidence type="ECO:0000256" key="3">
    <source>
        <dbReference type="ARBA" id="ARBA00022475"/>
    </source>
</evidence>
<sequence length="315" mass="34217">MTTLEAGASTLEARGHATKRAPAAVVVRARLTPWAYQAPLLIALVVWVYGPLVFTAVLSVLDWDLTSPDKTFVGVDNYRQLVEEPEFPRALARTGLYVLALLPFATVLPMALAIMLWKRPGKASDRYRSLLFMPVVLAPVATAVTWRFILDPLGGVVNSTFGAVGLPEQDWLGDPDTAIWAISLITASRFVALNILLYGAALVALDRRAFDAARVDGATEWEITRHLVVPQLVGTTALLAFLCAVFAGQWTFTNIAVLTQGGPVNSTDNVYYRLYTYAFTFFEAGTGAAAAVLIVVVLTALFGLSTLVRRRRVTS</sequence>
<gene>
    <name evidence="9" type="ORF">CC117_21940</name>
</gene>
<feature type="transmembrane region" description="Helical" evidence="7">
    <location>
        <begin position="226"/>
        <end position="252"/>
    </location>
</feature>
<reference evidence="10" key="1">
    <citation type="submission" date="2016-07" db="EMBL/GenBank/DDBJ databases">
        <title>Sequence Frankia sp. strain CcI1.17.</title>
        <authorList>
            <person name="Ghodhbane-Gtari F."/>
            <person name="Swanson E."/>
            <person name="Gueddou A."/>
            <person name="Morris K."/>
            <person name="Hezbri K."/>
            <person name="Ktari A."/>
            <person name="Nouioui I."/>
            <person name="Abebe-Akele F."/>
            <person name="Simpson S."/>
            <person name="Thomas K."/>
            <person name="Gtari M."/>
            <person name="Tisa L.S."/>
            <person name="Hurst S."/>
        </authorList>
    </citation>
    <scope>NUCLEOTIDE SEQUENCE [LARGE SCALE GENOMIC DNA]</scope>
    <source>
        <strain evidence="10">Cc1.17</strain>
    </source>
</reference>
<name>A0A1S1QKS5_9ACTN</name>
<organism evidence="9 10">
    <name type="scientific">Parafrankia colletiae</name>
    <dbReference type="NCBI Taxonomy" id="573497"/>
    <lineage>
        <taxon>Bacteria</taxon>
        <taxon>Bacillati</taxon>
        <taxon>Actinomycetota</taxon>
        <taxon>Actinomycetes</taxon>
        <taxon>Frankiales</taxon>
        <taxon>Frankiaceae</taxon>
        <taxon>Parafrankia</taxon>
    </lineage>
</organism>
<dbReference type="SUPFAM" id="SSF161098">
    <property type="entry name" value="MetI-like"/>
    <property type="match status" value="1"/>
</dbReference>
<proteinExistence type="inferred from homology"/>
<keyword evidence="3" id="KW-1003">Cell membrane</keyword>
<dbReference type="Proteomes" id="UP000179627">
    <property type="component" value="Unassembled WGS sequence"/>
</dbReference>
<evidence type="ECO:0000313" key="9">
    <source>
        <dbReference type="EMBL" id="OHV34287.1"/>
    </source>
</evidence>
<evidence type="ECO:0000256" key="1">
    <source>
        <dbReference type="ARBA" id="ARBA00004651"/>
    </source>
</evidence>
<comment type="caution">
    <text evidence="9">The sequence shown here is derived from an EMBL/GenBank/DDBJ whole genome shotgun (WGS) entry which is preliminary data.</text>
</comment>
<feature type="domain" description="ABC transmembrane type-1" evidence="8">
    <location>
        <begin position="91"/>
        <end position="305"/>
    </location>
</feature>
<dbReference type="InterPro" id="IPR051393">
    <property type="entry name" value="ABC_transporter_permease"/>
</dbReference>
<feature type="transmembrane region" description="Helical" evidence="7">
    <location>
        <begin position="178"/>
        <end position="205"/>
    </location>
</feature>
<dbReference type="EMBL" id="MBLM01000128">
    <property type="protein sequence ID" value="OHV34287.1"/>
    <property type="molecule type" value="Genomic_DNA"/>
</dbReference>
<dbReference type="PANTHER" id="PTHR30193:SF37">
    <property type="entry name" value="INNER MEMBRANE ABC TRANSPORTER PERMEASE PROTEIN YCJO"/>
    <property type="match status" value="1"/>
</dbReference>
<evidence type="ECO:0000256" key="4">
    <source>
        <dbReference type="ARBA" id="ARBA00022692"/>
    </source>
</evidence>
<dbReference type="Pfam" id="PF00528">
    <property type="entry name" value="BPD_transp_1"/>
    <property type="match status" value="1"/>
</dbReference>
<dbReference type="Gene3D" id="1.10.3720.10">
    <property type="entry name" value="MetI-like"/>
    <property type="match status" value="1"/>
</dbReference>
<dbReference type="PROSITE" id="PS50928">
    <property type="entry name" value="ABC_TM1"/>
    <property type="match status" value="1"/>
</dbReference>
<evidence type="ECO:0000256" key="6">
    <source>
        <dbReference type="ARBA" id="ARBA00023136"/>
    </source>
</evidence>
<dbReference type="PANTHER" id="PTHR30193">
    <property type="entry name" value="ABC TRANSPORTER PERMEASE PROTEIN"/>
    <property type="match status" value="1"/>
</dbReference>
<dbReference type="GO" id="GO:0055085">
    <property type="term" value="P:transmembrane transport"/>
    <property type="evidence" value="ECO:0007669"/>
    <property type="project" value="InterPro"/>
</dbReference>
<evidence type="ECO:0000256" key="5">
    <source>
        <dbReference type="ARBA" id="ARBA00022989"/>
    </source>
</evidence>
<comment type="subcellular location">
    <subcellularLocation>
        <location evidence="1 7">Cell membrane</location>
        <topology evidence="1 7">Multi-pass membrane protein</topology>
    </subcellularLocation>
</comment>
<dbReference type="RefSeq" id="WP_071086457.1">
    <property type="nucleotide sequence ID" value="NZ_MBLM01000128.1"/>
</dbReference>
<keyword evidence="10" id="KW-1185">Reference proteome</keyword>
<evidence type="ECO:0000259" key="8">
    <source>
        <dbReference type="PROSITE" id="PS50928"/>
    </source>
</evidence>
<dbReference type="AlphaFoldDB" id="A0A1S1QKS5"/>
<keyword evidence="6 7" id="KW-0472">Membrane</keyword>
<dbReference type="InterPro" id="IPR000515">
    <property type="entry name" value="MetI-like"/>
</dbReference>
<dbReference type="CDD" id="cd06261">
    <property type="entry name" value="TM_PBP2"/>
    <property type="match status" value="1"/>
</dbReference>
<feature type="transmembrane region" description="Helical" evidence="7">
    <location>
        <begin position="38"/>
        <end position="61"/>
    </location>
</feature>
<feature type="transmembrane region" description="Helical" evidence="7">
    <location>
        <begin position="96"/>
        <end position="117"/>
    </location>
</feature>
<accession>A0A1S1QKS5</accession>
<feature type="transmembrane region" description="Helical" evidence="7">
    <location>
        <begin position="272"/>
        <end position="302"/>
    </location>
</feature>
<keyword evidence="2 7" id="KW-0813">Transport</keyword>
<evidence type="ECO:0000256" key="7">
    <source>
        <dbReference type="RuleBase" id="RU363032"/>
    </source>
</evidence>
<keyword evidence="5 7" id="KW-1133">Transmembrane helix</keyword>